<proteinExistence type="predicted"/>
<organism evidence="1 2">
    <name type="scientific">Panagrolaimus sp. PS1159</name>
    <dbReference type="NCBI Taxonomy" id="55785"/>
    <lineage>
        <taxon>Eukaryota</taxon>
        <taxon>Metazoa</taxon>
        <taxon>Ecdysozoa</taxon>
        <taxon>Nematoda</taxon>
        <taxon>Chromadorea</taxon>
        <taxon>Rhabditida</taxon>
        <taxon>Tylenchina</taxon>
        <taxon>Panagrolaimomorpha</taxon>
        <taxon>Panagrolaimoidea</taxon>
        <taxon>Panagrolaimidae</taxon>
        <taxon>Panagrolaimus</taxon>
    </lineage>
</organism>
<dbReference type="Proteomes" id="UP000887580">
    <property type="component" value="Unplaced"/>
</dbReference>
<sequence length="90" mass="10520">MINSAGYYPLDPKDQLKKGVYDFPHFKTQKKEFYGQYRGNGSLEILVVGNSKAPRLFPGLVLTLKQKYKVIRQYSYIWCPPFKKLKEKVS</sequence>
<evidence type="ECO:0000313" key="1">
    <source>
        <dbReference type="Proteomes" id="UP000887580"/>
    </source>
</evidence>
<dbReference type="WBParaSite" id="PS1159_v2.g18795.t1">
    <property type="protein sequence ID" value="PS1159_v2.g18795.t1"/>
    <property type="gene ID" value="PS1159_v2.g18795"/>
</dbReference>
<reference evidence="2" key="1">
    <citation type="submission" date="2022-11" db="UniProtKB">
        <authorList>
            <consortium name="WormBaseParasite"/>
        </authorList>
    </citation>
    <scope>IDENTIFICATION</scope>
</reference>
<accession>A0AC35FLV8</accession>
<protein>
    <submittedName>
        <fullName evidence="2">Uncharacterized protein</fullName>
    </submittedName>
</protein>
<name>A0AC35FLV8_9BILA</name>
<evidence type="ECO:0000313" key="2">
    <source>
        <dbReference type="WBParaSite" id="PS1159_v2.g18795.t1"/>
    </source>
</evidence>